<sequence length="68" mass="7487">MALASECCPSYNLVPVLPAFQLPAFQLPAFHLPAFQLPAFQTAELSAILGMSGIRWRVLIHKNCYPVS</sequence>
<organism evidence="1 2">
    <name type="scientific">Coregonus suidteri</name>
    <dbReference type="NCBI Taxonomy" id="861788"/>
    <lineage>
        <taxon>Eukaryota</taxon>
        <taxon>Metazoa</taxon>
        <taxon>Chordata</taxon>
        <taxon>Craniata</taxon>
        <taxon>Vertebrata</taxon>
        <taxon>Euteleostomi</taxon>
        <taxon>Actinopterygii</taxon>
        <taxon>Neopterygii</taxon>
        <taxon>Teleostei</taxon>
        <taxon>Protacanthopterygii</taxon>
        <taxon>Salmoniformes</taxon>
        <taxon>Salmonidae</taxon>
        <taxon>Coregoninae</taxon>
        <taxon>Coregonus</taxon>
    </lineage>
</organism>
<comment type="caution">
    <text evidence="1">The sequence shown here is derived from an EMBL/GenBank/DDBJ whole genome shotgun (WGS) entry which is preliminary data.</text>
</comment>
<accession>A0AAN8QC31</accession>
<protein>
    <submittedName>
        <fullName evidence="1">Uncharacterized protein</fullName>
    </submittedName>
</protein>
<name>A0AAN8QC31_9TELE</name>
<evidence type="ECO:0000313" key="2">
    <source>
        <dbReference type="Proteomes" id="UP001356427"/>
    </source>
</evidence>
<dbReference type="EMBL" id="JAGTTL010000035">
    <property type="protein sequence ID" value="KAK6294276.1"/>
    <property type="molecule type" value="Genomic_DNA"/>
</dbReference>
<keyword evidence="2" id="KW-1185">Reference proteome</keyword>
<reference evidence="1 2" key="1">
    <citation type="submission" date="2021-04" db="EMBL/GenBank/DDBJ databases">
        <authorList>
            <person name="De Guttry C."/>
            <person name="Zahm M."/>
            <person name="Klopp C."/>
            <person name="Cabau C."/>
            <person name="Louis A."/>
            <person name="Berthelot C."/>
            <person name="Parey E."/>
            <person name="Roest Crollius H."/>
            <person name="Montfort J."/>
            <person name="Robinson-Rechavi M."/>
            <person name="Bucao C."/>
            <person name="Bouchez O."/>
            <person name="Gislard M."/>
            <person name="Lluch J."/>
            <person name="Milhes M."/>
            <person name="Lampietro C."/>
            <person name="Lopez Roques C."/>
            <person name="Donnadieu C."/>
            <person name="Braasch I."/>
            <person name="Desvignes T."/>
            <person name="Postlethwait J."/>
            <person name="Bobe J."/>
            <person name="Wedekind C."/>
            <person name="Guiguen Y."/>
        </authorList>
    </citation>
    <scope>NUCLEOTIDE SEQUENCE [LARGE SCALE GENOMIC DNA]</scope>
    <source>
        <strain evidence="1">Cs_M1</strain>
        <tissue evidence="1">Blood</tissue>
    </source>
</reference>
<gene>
    <name evidence="1" type="ORF">J4Q44_G00351060</name>
</gene>
<dbReference type="Proteomes" id="UP001356427">
    <property type="component" value="Unassembled WGS sequence"/>
</dbReference>
<evidence type="ECO:0000313" key="1">
    <source>
        <dbReference type="EMBL" id="KAK6294276.1"/>
    </source>
</evidence>
<proteinExistence type="predicted"/>
<dbReference type="AlphaFoldDB" id="A0AAN8QC31"/>